<accession>M4Z280</accession>
<dbReference type="EMBL" id="AP012603">
    <property type="protein sequence ID" value="BAM86796.1"/>
    <property type="molecule type" value="Genomic_DNA"/>
</dbReference>
<evidence type="ECO:0000313" key="2">
    <source>
        <dbReference type="Proteomes" id="UP000011841"/>
    </source>
</evidence>
<sequence>MIDSATHSTITIAVAADRPPTKTSTDSHCEFASIGSASTYMSLSTAPNGKVTRPASAIGITNRLIATRYSGNSQRARDTSASSAFSTTLTWNWRGSSIAAQNDSKVIVRKLPMPGTYSSARSASGDFIARSISSTGENITKVTKAPAAMNATSLMIDSVATASIRPCWCSVASVWRVPNSTANIAIASVTISAMSPTIGMCAKARSSTMMVSSDDATALSCSAI</sequence>
<proteinExistence type="predicted"/>
<evidence type="ECO:0000313" key="1">
    <source>
        <dbReference type="EMBL" id="BAM86796.1"/>
    </source>
</evidence>
<protein>
    <submittedName>
        <fullName evidence="1">Uncharacterized protein</fullName>
    </submittedName>
</protein>
<dbReference type="HOGENOM" id="CLU_1233094_0_0_5"/>
<organism evidence="1 2">
    <name type="scientific">Bradyrhizobium oligotrophicum S58</name>
    <dbReference type="NCBI Taxonomy" id="1245469"/>
    <lineage>
        <taxon>Bacteria</taxon>
        <taxon>Pseudomonadati</taxon>
        <taxon>Pseudomonadota</taxon>
        <taxon>Alphaproteobacteria</taxon>
        <taxon>Hyphomicrobiales</taxon>
        <taxon>Nitrobacteraceae</taxon>
        <taxon>Bradyrhizobium</taxon>
    </lineage>
</organism>
<name>M4Z280_9BRAD</name>
<gene>
    <name evidence="1" type="ORF">S58_07830</name>
</gene>
<keyword evidence="2" id="KW-1185">Reference proteome</keyword>
<dbReference type="Proteomes" id="UP000011841">
    <property type="component" value="Chromosome"/>
</dbReference>
<dbReference type="AlphaFoldDB" id="M4Z280"/>
<dbReference type="KEGG" id="aol:S58_07830"/>
<reference evidence="1 2" key="1">
    <citation type="journal article" date="2013" name="Appl. Environ. Microbiol.">
        <title>Genome analysis suggests that the soil oligotrophic bacterium Agromonas oligotrophica (Bradyrhizobium oligotrophicum) is a nitrogen-fixing symbiont of Aeschynomene indica.</title>
        <authorList>
            <person name="Okubo T."/>
            <person name="Fukushima S."/>
            <person name="Itakura M."/>
            <person name="Oshima K."/>
            <person name="Longtonglang A."/>
            <person name="Teaumroong N."/>
            <person name="Mitsui H."/>
            <person name="Hattori M."/>
            <person name="Hattori R."/>
            <person name="Hattori T."/>
            <person name="Minamisawa K."/>
        </authorList>
    </citation>
    <scope>NUCLEOTIDE SEQUENCE [LARGE SCALE GENOMIC DNA]</scope>
    <source>
        <strain evidence="1 2">S58</strain>
    </source>
</reference>